<feature type="region of interest" description="Disordered" evidence="1">
    <location>
        <begin position="258"/>
        <end position="298"/>
    </location>
</feature>
<keyword evidence="2" id="KW-0472">Membrane</keyword>
<dbReference type="EMBL" id="MTPX02000031">
    <property type="protein sequence ID" value="PHP53106.1"/>
    <property type="molecule type" value="Genomic_DNA"/>
</dbReference>
<feature type="region of interest" description="Disordered" evidence="1">
    <location>
        <begin position="341"/>
        <end position="360"/>
    </location>
</feature>
<gene>
    <name evidence="3" type="ORF">BW737_004565</name>
</gene>
<keyword evidence="2" id="KW-1133">Transmembrane helix</keyword>
<proteinExistence type="predicted"/>
<comment type="caution">
    <text evidence="3">The sequence shown here is derived from an EMBL/GenBank/DDBJ whole genome shotgun (WGS) entry which is preliminary data.</text>
</comment>
<feature type="transmembrane region" description="Helical" evidence="2">
    <location>
        <begin position="96"/>
        <end position="114"/>
    </location>
</feature>
<evidence type="ECO:0000313" key="3">
    <source>
        <dbReference type="EMBL" id="PHP53106.1"/>
    </source>
</evidence>
<keyword evidence="4" id="KW-1185">Reference proteome</keyword>
<evidence type="ECO:0000313" key="4">
    <source>
        <dbReference type="Proteomes" id="UP000194577"/>
    </source>
</evidence>
<dbReference type="Proteomes" id="UP000194577">
    <property type="component" value="Unassembled WGS sequence"/>
</dbReference>
<keyword evidence="2" id="KW-0812">Transmembrane</keyword>
<name>A0ABX4MCD9_9ACTO</name>
<dbReference type="RefSeq" id="WP_086614977.1">
    <property type="nucleotide sequence ID" value="NZ_MTPX02000031.1"/>
</dbReference>
<feature type="compositionally biased region" description="Basic residues" evidence="1">
    <location>
        <begin position="265"/>
        <end position="275"/>
    </location>
</feature>
<organism evidence="3 4">
    <name type="scientific">Actinomyces ruminis</name>
    <dbReference type="NCBI Taxonomy" id="1937003"/>
    <lineage>
        <taxon>Bacteria</taxon>
        <taxon>Bacillati</taxon>
        <taxon>Actinomycetota</taxon>
        <taxon>Actinomycetes</taxon>
        <taxon>Actinomycetales</taxon>
        <taxon>Actinomycetaceae</taxon>
        <taxon>Actinomyces</taxon>
    </lineage>
</organism>
<feature type="transmembrane region" description="Helical" evidence="2">
    <location>
        <begin position="121"/>
        <end position="141"/>
    </location>
</feature>
<sequence length="360" mass="38771">MVLIDLVATAGIEWRWAYRTLLEATSTRRPGLLAVAPSRLRIGREEAVRVVLDAPPQRWWRWRLAGAGALAAAVGLLALTPVLAAALQEQLSSSGFSWWLAGILHALGTWWEGLSLGQKAMVLALAGAIVILTGGTLGLAFEVGMGLSTVFAASHGAADLMRDPSGTVRRYLSTHTPAEIALDLALAGLTFVGGGAVSGMGGQAARGAHWASRQAAREARYEYWLWRNNRPAWRSYVKERNRAVRKYLSDETGAVKPGMFDPRAGKHYPGVRKPVRGSSEGGVGTWRKGKNNSPSWRSATYEEQVTGVRVDDSYFVNGKEFDGFKDGVLIEAKGEGLANLMNKPGASTSSPTCRSRPGSR</sequence>
<protein>
    <submittedName>
        <fullName evidence="3">Uncharacterized protein</fullName>
    </submittedName>
</protein>
<reference evidence="3 4" key="1">
    <citation type="submission" date="2017-10" db="EMBL/GenBank/DDBJ databases">
        <title>Draft genome sequence of cellulolytic Actinomyces sp CtC72 isolated from cattle rumen fluid.</title>
        <authorList>
            <person name="Joshi A.J."/>
            <person name="Vasudevan G."/>
            <person name="Lanjekar V.B."/>
            <person name="Hivarkar S."/>
            <person name="Engineer A."/>
            <person name="Pore S.D."/>
            <person name="Dhakephalkar P.K."/>
            <person name="Dagar S."/>
        </authorList>
    </citation>
    <scope>NUCLEOTIDE SEQUENCE [LARGE SCALE GENOMIC DNA]</scope>
    <source>
        <strain evidence="4">CtC72</strain>
    </source>
</reference>
<feature type="transmembrane region" description="Helical" evidence="2">
    <location>
        <begin position="64"/>
        <end position="84"/>
    </location>
</feature>
<accession>A0ABX4MCD9</accession>
<evidence type="ECO:0000256" key="1">
    <source>
        <dbReference type="SAM" id="MobiDB-lite"/>
    </source>
</evidence>
<evidence type="ECO:0000256" key="2">
    <source>
        <dbReference type="SAM" id="Phobius"/>
    </source>
</evidence>